<dbReference type="OrthoDB" id="2685013at2759"/>
<evidence type="ECO:0000256" key="2">
    <source>
        <dbReference type="SAM" id="MobiDB-lite"/>
    </source>
</evidence>
<dbReference type="GeneID" id="19302465"/>
<dbReference type="HOGENOM" id="CLU_1272421_0_0_1"/>
<evidence type="ECO:0000256" key="1">
    <source>
        <dbReference type="ARBA" id="ARBA00005788"/>
    </source>
</evidence>
<evidence type="ECO:0000313" key="4">
    <source>
        <dbReference type="EMBL" id="EPQ52162.1"/>
    </source>
</evidence>
<feature type="domain" description="Mug135-like C-terminal" evidence="3">
    <location>
        <begin position="137"/>
        <end position="212"/>
    </location>
</feature>
<dbReference type="Proteomes" id="UP000030669">
    <property type="component" value="Unassembled WGS sequence"/>
</dbReference>
<gene>
    <name evidence="4" type="ORF">GLOTRDRAFT_132281</name>
</gene>
<reference evidence="4 5" key="1">
    <citation type="journal article" date="2012" name="Science">
        <title>The Paleozoic origin of enzymatic lignin decomposition reconstructed from 31 fungal genomes.</title>
        <authorList>
            <person name="Floudas D."/>
            <person name="Binder M."/>
            <person name="Riley R."/>
            <person name="Barry K."/>
            <person name="Blanchette R.A."/>
            <person name="Henrissat B."/>
            <person name="Martinez A.T."/>
            <person name="Otillar R."/>
            <person name="Spatafora J.W."/>
            <person name="Yadav J.S."/>
            <person name="Aerts A."/>
            <person name="Benoit I."/>
            <person name="Boyd A."/>
            <person name="Carlson A."/>
            <person name="Copeland A."/>
            <person name="Coutinho P.M."/>
            <person name="de Vries R.P."/>
            <person name="Ferreira P."/>
            <person name="Findley K."/>
            <person name="Foster B."/>
            <person name="Gaskell J."/>
            <person name="Glotzer D."/>
            <person name="Gorecki P."/>
            <person name="Heitman J."/>
            <person name="Hesse C."/>
            <person name="Hori C."/>
            <person name="Igarashi K."/>
            <person name="Jurgens J.A."/>
            <person name="Kallen N."/>
            <person name="Kersten P."/>
            <person name="Kohler A."/>
            <person name="Kuees U."/>
            <person name="Kumar T.K.A."/>
            <person name="Kuo A."/>
            <person name="LaButti K."/>
            <person name="Larrondo L.F."/>
            <person name="Lindquist E."/>
            <person name="Ling A."/>
            <person name="Lombard V."/>
            <person name="Lucas S."/>
            <person name="Lundell T."/>
            <person name="Martin R."/>
            <person name="McLaughlin D.J."/>
            <person name="Morgenstern I."/>
            <person name="Morin E."/>
            <person name="Murat C."/>
            <person name="Nagy L.G."/>
            <person name="Nolan M."/>
            <person name="Ohm R.A."/>
            <person name="Patyshakuliyeva A."/>
            <person name="Rokas A."/>
            <person name="Ruiz-Duenas F.J."/>
            <person name="Sabat G."/>
            <person name="Salamov A."/>
            <person name="Samejima M."/>
            <person name="Schmutz J."/>
            <person name="Slot J.C."/>
            <person name="St John F."/>
            <person name="Stenlid J."/>
            <person name="Sun H."/>
            <person name="Sun S."/>
            <person name="Syed K."/>
            <person name="Tsang A."/>
            <person name="Wiebenga A."/>
            <person name="Young D."/>
            <person name="Pisabarro A."/>
            <person name="Eastwood D.C."/>
            <person name="Martin F."/>
            <person name="Cullen D."/>
            <person name="Grigoriev I.V."/>
            <person name="Hibbett D.S."/>
        </authorList>
    </citation>
    <scope>NUCLEOTIDE SEQUENCE [LARGE SCALE GENOMIC DNA]</scope>
    <source>
        <strain evidence="4 5">ATCC 11539</strain>
    </source>
</reference>
<keyword evidence="5" id="KW-1185">Reference proteome</keyword>
<name>S7PXU9_GLOTA</name>
<dbReference type="EMBL" id="KB469308">
    <property type="protein sequence ID" value="EPQ52162.1"/>
    <property type="molecule type" value="Genomic_DNA"/>
</dbReference>
<dbReference type="OMA" id="CLFRSEL"/>
<comment type="similarity">
    <text evidence="1">Belongs to the UPF0612 family.</text>
</comment>
<dbReference type="InterPro" id="IPR013902">
    <property type="entry name" value="Mug135-like_C"/>
</dbReference>
<evidence type="ECO:0000259" key="3">
    <source>
        <dbReference type="Pfam" id="PF08593"/>
    </source>
</evidence>
<sequence length="217" mass="23281">MAIQPPVIHTGYDIPPQPQDPPSSQDVVNAGIYAHRVELAFGKDVVPSIPVVPNQSSSAMGGTAAPSVDAVAEAHKFHHSVTAAKAAEAAAPPWFHTAMRELTDRLDRIEGRVGRIEDRLIATEDRLIATEIIAKIAENARRGEGKYVAVPNARGEYPVSQGLPALTHVDQIRALSTADVDRYVAFYSSPGQPAPSRSIDGKKHFIANEIGCIARLL</sequence>
<dbReference type="AlphaFoldDB" id="S7PXU9"/>
<protein>
    <recommendedName>
        <fullName evidence="3">Mug135-like C-terminal domain-containing protein</fullName>
    </recommendedName>
</protein>
<evidence type="ECO:0000313" key="5">
    <source>
        <dbReference type="Proteomes" id="UP000030669"/>
    </source>
</evidence>
<dbReference type="RefSeq" id="XP_007869347.1">
    <property type="nucleotide sequence ID" value="XM_007871156.1"/>
</dbReference>
<proteinExistence type="inferred from homology"/>
<feature type="region of interest" description="Disordered" evidence="2">
    <location>
        <begin position="1"/>
        <end position="24"/>
    </location>
</feature>
<organism evidence="4 5">
    <name type="scientific">Gloeophyllum trabeum (strain ATCC 11539 / FP-39264 / Madison 617)</name>
    <name type="common">Brown rot fungus</name>
    <dbReference type="NCBI Taxonomy" id="670483"/>
    <lineage>
        <taxon>Eukaryota</taxon>
        <taxon>Fungi</taxon>
        <taxon>Dikarya</taxon>
        <taxon>Basidiomycota</taxon>
        <taxon>Agaricomycotina</taxon>
        <taxon>Agaricomycetes</taxon>
        <taxon>Gloeophyllales</taxon>
        <taxon>Gloeophyllaceae</taxon>
        <taxon>Gloeophyllum</taxon>
    </lineage>
</organism>
<dbReference type="KEGG" id="gtr:GLOTRDRAFT_132281"/>
<accession>S7PXU9</accession>
<dbReference type="Pfam" id="PF08593">
    <property type="entry name" value="Mug135_C"/>
    <property type="match status" value="1"/>
</dbReference>